<proteinExistence type="predicted"/>
<dbReference type="OrthoDB" id="17560at2759"/>
<reference evidence="2 3" key="1">
    <citation type="journal article" date="2016" name="Mol. Biol. Evol.">
        <title>Comparative Genomics of Early-Diverging Mushroom-Forming Fungi Provides Insights into the Origins of Lignocellulose Decay Capabilities.</title>
        <authorList>
            <person name="Nagy L.G."/>
            <person name="Riley R."/>
            <person name="Tritt A."/>
            <person name="Adam C."/>
            <person name="Daum C."/>
            <person name="Floudas D."/>
            <person name="Sun H."/>
            <person name="Yadav J.S."/>
            <person name="Pangilinan J."/>
            <person name="Larsson K.H."/>
            <person name="Matsuura K."/>
            <person name="Barry K."/>
            <person name="Labutti K."/>
            <person name="Kuo R."/>
            <person name="Ohm R.A."/>
            <person name="Bhattacharya S.S."/>
            <person name="Shirouzu T."/>
            <person name="Yoshinaga Y."/>
            <person name="Martin F.M."/>
            <person name="Grigoriev I.V."/>
            <person name="Hibbett D.S."/>
        </authorList>
    </citation>
    <scope>NUCLEOTIDE SEQUENCE [LARGE SCALE GENOMIC DNA]</scope>
    <source>
        <strain evidence="2 3">HHB12029</strain>
    </source>
</reference>
<evidence type="ECO:0000259" key="1">
    <source>
        <dbReference type="Pfam" id="PF01738"/>
    </source>
</evidence>
<gene>
    <name evidence="2" type="ORF">EXIGLDRAFT_664707</name>
</gene>
<dbReference type="GO" id="GO:0016787">
    <property type="term" value="F:hydrolase activity"/>
    <property type="evidence" value="ECO:0007669"/>
    <property type="project" value="UniProtKB-KW"/>
</dbReference>
<dbReference type="STRING" id="1314781.A0A166BQ26"/>
<dbReference type="AlphaFoldDB" id="A0A166BQ26"/>
<dbReference type="InParanoid" id="A0A166BQ26"/>
<evidence type="ECO:0000313" key="2">
    <source>
        <dbReference type="EMBL" id="KZW03100.1"/>
    </source>
</evidence>
<sequence length="252" mass="27352">MSLCKDCVVAVTHDGTPTGKIQTVGGVETYLALPANEDYPKDKAIIFCADLFGIKFVNNQVQCDDFARALGIAVYAPDYLHDDAVTDAIFGDPSWDIARDWLPRHTAAQTRPPLDALIASLKAQGVSKFGATGYCFGGRYALDLAQNNAVHVAIISHPSLLKVPEDFVKLLEKSTVPLLVNSCEVDPVFGSEAQEATDRVLGEGKYEPGYERTYWPGCTHGFAVRGDMNDPLVKAGKEGAFKASVDWFAKHL</sequence>
<dbReference type="EMBL" id="KV425885">
    <property type="protein sequence ID" value="KZW03100.1"/>
    <property type="molecule type" value="Genomic_DNA"/>
</dbReference>
<dbReference type="PANTHER" id="PTHR17630">
    <property type="entry name" value="DIENELACTONE HYDROLASE"/>
    <property type="match status" value="1"/>
</dbReference>
<accession>A0A166BQ26</accession>
<organism evidence="2 3">
    <name type="scientific">Exidia glandulosa HHB12029</name>
    <dbReference type="NCBI Taxonomy" id="1314781"/>
    <lineage>
        <taxon>Eukaryota</taxon>
        <taxon>Fungi</taxon>
        <taxon>Dikarya</taxon>
        <taxon>Basidiomycota</taxon>
        <taxon>Agaricomycotina</taxon>
        <taxon>Agaricomycetes</taxon>
        <taxon>Auriculariales</taxon>
        <taxon>Exidiaceae</taxon>
        <taxon>Exidia</taxon>
    </lineage>
</organism>
<dbReference type="Proteomes" id="UP000077266">
    <property type="component" value="Unassembled WGS sequence"/>
</dbReference>
<dbReference type="InterPro" id="IPR002925">
    <property type="entry name" value="Dienelactn_hydro"/>
</dbReference>
<dbReference type="Gene3D" id="3.40.50.1820">
    <property type="entry name" value="alpha/beta hydrolase"/>
    <property type="match status" value="1"/>
</dbReference>
<dbReference type="InterPro" id="IPR029058">
    <property type="entry name" value="AB_hydrolase_fold"/>
</dbReference>
<keyword evidence="2" id="KW-0378">Hydrolase</keyword>
<name>A0A166BQ26_EXIGL</name>
<keyword evidence="3" id="KW-1185">Reference proteome</keyword>
<evidence type="ECO:0000313" key="3">
    <source>
        <dbReference type="Proteomes" id="UP000077266"/>
    </source>
</evidence>
<protein>
    <submittedName>
        <fullName evidence="2">Alpha/beta-hydrolase</fullName>
    </submittedName>
</protein>
<dbReference type="Pfam" id="PF01738">
    <property type="entry name" value="DLH"/>
    <property type="match status" value="1"/>
</dbReference>
<dbReference type="PANTHER" id="PTHR17630:SF44">
    <property type="entry name" value="PROTEIN AIM2"/>
    <property type="match status" value="1"/>
</dbReference>
<feature type="domain" description="Dienelactone hydrolase" evidence="1">
    <location>
        <begin position="28"/>
        <end position="251"/>
    </location>
</feature>
<dbReference type="SUPFAM" id="SSF53474">
    <property type="entry name" value="alpha/beta-Hydrolases"/>
    <property type="match status" value="1"/>
</dbReference>